<evidence type="ECO:0000256" key="2">
    <source>
        <dbReference type="PIRNR" id="PIRNR006241"/>
    </source>
</evidence>
<name>A0A7I8D5S0_9BACL</name>
<dbReference type="PIRSF" id="PIRSF006241">
    <property type="entry name" value="HyI"/>
    <property type="match status" value="1"/>
</dbReference>
<dbReference type="PANTHER" id="PTHR43489:SF6">
    <property type="entry name" value="HYDROXYPYRUVATE ISOMERASE-RELATED"/>
    <property type="match status" value="1"/>
</dbReference>
<dbReference type="EMBL" id="AP023366">
    <property type="protein sequence ID" value="BCJ85493.1"/>
    <property type="molecule type" value="Genomic_DNA"/>
</dbReference>
<evidence type="ECO:0000256" key="3">
    <source>
        <dbReference type="PIRSR" id="PIRSR006241-50"/>
    </source>
</evidence>
<dbReference type="KEGG" id="eff:skT53_04780"/>
<dbReference type="Gene3D" id="3.20.20.150">
    <property type="entry name" value="Divalent-metal-dependent TIM barrel enzymes"/>
    <property type="match status" value="1"/>
</dbReference>
<feature type="active site" description="Proton donor/acceptor" evidence="3">
    <location>
        <position position="143"/>
    </location>
</feature>
<dbReference type="InterPro" id="IPR017643">
    <property type="entry name" value="Hydroxypyruvate_isomerase"/>
</dbReference>
<dbReference type="Pfam" id="PF01261">
    <property type="entry name" value="AP_endonuc_2"/>
    <property type="match status" value="1"/>
</dbReference>
<dbReference type="InterPro" id="IPR053398">
    <property type="entry name" value="HPT_OtnI_isomerases"/>
</dbReference>
<feature type="active site" description="Proton donor/acceptor" evidence="3">
    <location>
        <position position="240"/>
    </location>
</feature>
<comment type="similarity">
    <text evidence="2">Belongs to the hyi family.</text>
</comment>
<dbReference type="FunFam" id="3.20.20.150:FF:000007">
    <property type="entry name" value="Hydroxypyruvate isomerase"/>
    <property type="match status" value="1"/>
</dbReference>
<keyword evidence="1 2" id="KW-0413">Isomerase</keyword>
<protein>
    <submittedName>
        <fullName evidence="5">Hydroxypyruvate isomerase</fullName>
    </submittedName>
</protein>
<gene>
    <name evidence="5" type="primary">hyi</name>
    <name evidence="5" type="ORF">skT53_04780</name>
</gene>
<dbReference type="GO" id="GO:0046487">
    <property type="term" value="P:glyoxylate metabolic process"/>
    <property type="evidence" value="ECO:0007669"/>
    <property type="project" value="TreeGrafter"/>
</dbReference>
<keyword evidence="5" id="KW-0670">Pyruvate</keyword>
<dbReference type="InterPro" id="IPR013022">
    <property type="entry name" value="Xyl_isomerase-like_TIM-brl"/>
</dbReference>
<dbReference type="InterPro" id="IPR026040">
    <property type="entry name" value="HyI-like"/>
</dbReference>
<dbReference type="InterPro" id="IPR050417">
    <property type="entry name" value="Sugar_Epim/Isomerase"/>
</dbReference>
<dbReference type="GO" id="GO:0008903">
    <property type="term" value="F:hydroxypyruvate isomerase activity"/>
    <property type="evidence" value="ECO:0007669"/>
    <property type="project" value="TreeGrafter"/>
</dbReference>
<dbReference type="AlphaFoldDB" id="A0A7I8D5S0"/>
<dbReference type="RefSeq" id="WP_200759613.1">
    <property type="nucleotide sequence ID" value="NZ_AP023366.1"/>
</dbReference>
<evidence type="ECO:0000259" key="4">
    <source>
        <dbReference type="Pfam" id="PF01261"/>
    </source>
</evidence>
<dbReference type="Proteomes" id="UP000593802">
    <property type="component" value="Chromosome"/>
</dbReference>
<evidence type="ECO:0000256" key="1">
    <source>
        <dbReference type="ARBA" id="ARBA00023235"/>
    </source>
</evidence>
<dbReference type="PANTHER" id="PTHR43489">
    <property type="entry name" value="ISOMERASE"/>
    <property type="match status" value="1"/>
</dbReference>
<accession>A0A7I8D5S0</accession>
<organism evidence="5 6">
    <name type="scientific">Effusibacillus dendaii</name>
    <dbReference type="NCBI Taxonomy" id="2743772"/>
    <lineage>
        <taxon>Bacteria</taxon>
        <taxon>Bacillati</taxon>
        <taxon>Bacillota</taxon>
        <taxon>Bacilli</taxon>
        <taxon>Bacillales</taxon>
        <taxon>Alicyclobacillaceae</taxon>
        <taxon>Effusibacillus</taxon>
    </lineage>
</organism>
<sequence>MFTFSANLSTLFTEVPFLNRFAKAKQAGFACIEFQFPYEIEPELIKREMELHQLKLVLFNFPPGNWQKGDRGISICADRQQEFRDSVEEAIRYAKTLNCPRLHCMAGILPNGWEEKEAWQVYKENLRFAAARLADHQITLLIEPINRYDMPGYLLSDLKHAYELICELDMPNVKIQYDFYHMQRIQGELIASYQTYKDAIGHIQIADNPGRHEPGTGEINYPNIFRFLKEIGYEGYIGLEYTPKESSDTSFKWLADAVDLARRGV</sequence>
<proteinExistence type="inferred from homology"/>
<keyword evidence="6" id="KW-1185">Reference proteome</keyword>
<dbReference type="NCBIfam" id="NF043033">
    <property type="entry name" value="OxoTetrIsom"/>
    <property type="match status" value="1"/>
</dbReference>
<dbReference type="NCBIfam" id="TIGR03234">
    <property type="entry name" value="OH-pyruv-isom"/>
    <property type="match status" value="1"/>
</dbReference>
<feature type="domain" description="Xylose isomerase-like TIM barrel" evidence="4">
    <location>
        <begin position="21"/>
        <end position="256"/>
    </location>
</feature>
<evidence type="ECO:0000313" key="5">
    <source>
        <dbReference type="EMBL" id="BCJ85493.1"/>
    </source>
</evidence>
<dbReference type="SUPFAM" id="SSF51658">
    <property type="entry name" value="Xylose isomerase-like"/>
    <property type="match status" value="1"/>
</dbReference>
<evidence type="ECO:0000313" key="6">
    <source>
        <dbReference type="Proteomes" id="UP000593802"/>
    </source>
</evidence>
<dbReference type="InterPro" id="IPR036237">
    <property type="entry name" value="Xyl_isomerase-like_sf"/>
</dbReference>
<reference evidence="5 6" key="1">
    <citation type="submission" date="2020-08" db="EMBL/GenBank/DDBJ databases">
        <title>Complete Genome Sequence of Effusibacillus dendaii Strain skT53, Isolated from Farmland soil.</title>
        <authorList>
            <person name="Konishi T."/>
            <person name="Kawasaki H."/>
        </authorList>
    </citation>
    <scope>NUCLEOTIDE SEQUENCE [LARGE SCALE GENOMIC DNA]</scope>
    <source>
        <strain evidence="6">skT53</strain>
    </source>
</reference>